<dbReference type="RefSeq" id="WP_005508566.1">
    <property type="nucleotide sequence ID" value="NZ_ACYU01000040.1"/>
</dbReference>
<keyword evidence="2" id="KW-0677">Repeat</keyword>
<evidence type="ECO:0000256" key="1">
    <source>
        <dbReference type="ARBA" id="ARBA00022729"/>
    </source>
</evidence>
<dbReference type="InterPro" id="IPR013517">
    <property type="entry name" value="FG-GAP"/>
</dbReference>
<protein>
    <submittedName>
        <fullName evidence="4">Uncharacterized protein</fullName>
    </submittedName>
</protein>
<dbReference type="InterPro" id="IPR028994">
    <property type="entry name" value="Integrin_alpha_N"/>
</dbReference>
<evidence type="ECO:0000256" key="2">
    <source>
        <dbReference type="ARBA" id="ARBA00022737"/>
    </source>
</evidence>
<dbReference type="PANTHER" id="PTHR36220:SF1">
    <property type="entry name" value="GAMMA TUBULIN COMPLEX COMPONENT C-TERMINAL DOMAIN-CONTAINING PROTEIN"/>
    <property type="match status" value="1"/>
</dbReference>
<sequence>MFLLEIIVGYGTQSAYLKASNTGAEDNFGTSLALSEDGKTLVVGASAEDNGFKGIITDGSEASDSGTAVDSGAVYVYTKSNTGTWSQNAYIKGSNTGSGDSFGASISVSDNGKTLAVGASGESNSAKGIIINGSEINDVGSAASAGAVYLFTKDSSGNWSQIAYLKASNTGMVDYFGKSLALSDDGNLVAVGAYREDNKATGVIIDGSETIDAGTENDSGAVYLY</sequence>
<evidence type="ECO:0000313" key="4">
    <source>
        <dbReference type="EMBL" id="EEW07613.1"/>
    </source>
</evidence>
<dbReference type="SMART" id="SM00191">
    <property type="entry name" value="Int_alpha"/>
    <property type="match status" value="2"/>
</dbReference>
<dbReference type="Proteomes" id="UP000004827">
    <property type="component" value="Unassembled WGS sequence"/>
</dbReference>
<dbReference type="AlphaFoldDB" id="D2YCB6"/>
<keyword evidence="1" id="KW-0732">Signal</keyword>
<gene>
    <name evidence="4" type="ORF">VMB_11630</name>
</gene>
<dbReference type="InterPro" id="IPR013519">
    <property type="entry name" value="Int_alpha_beta-p"/>
</dbReference>
<evidence type="ECO:0000256" key="3">
    <source>
        <dbReference type="ARBA" id="ARBA00023180"/>
    </source>
</evidence>
<proteinExistence type="predicted"/>
<dbReference type="PANTHER" id="PTHR36220">
    <property type="entry name" value="UNNAMED PRODUCT"/>
    <property type="match status" value="1"/>
</dbReference>
<dbReference type="SUPFAM" id="SSF82171">
    <property type="entry name" value="DPP6 N-terminal domain-like"/>
    <property type="match status" value="1"/>
</dbReference>
<dbReference type="Gene3D" id="2.130.10.130">
    <property type="entry name" value="Integrin alpha, N-terminal"/>
    <property type="match status" value="2"/>
</dbReference>
<comment type="caution">
    <text evidence="4">The sequence shown here is derived from an EMBL/GenBank/DDBJ whole genome shotgun (WGS) entry which is preliminary data.</text>
</comment>
<accession>D2YCB6</accession>
<name>D2YCB6_VIBMI</name>
<organism evidence="4 5">
    <name type="scientific">Vibrio mimicus VM603</name>
    <dbReference type="NCBI Taxonomy" id="671074"/>
    <lineage>
        <taxon>Bacteria</taxon>
        <taxon>Pseudomonadati</taxon>
        <taxon>Pseudomonadota</taxon>
        <taxon>Gammaproteobacteria</taxon>
        <taxon>Vibrionales</taxon>
        <taxon>Vibrionaceae</taxon>
        <taxon>Vibrio</taxon>
    </lineage>
</organism>
<dbReference type="Pfam" id="PF14312">
    <property type="entry name" value="FG-GAP_2"/>
    <property type="match status" value="2"/>
</dbReference>
<reference evidence="4 5" key="1">
    <citation type="journal article" date="2009" name="BMC Evol. Biol.">
        <title>Genomic taxonomy of Vibrios.</title>
        <authorList>
            <person name="Thompson C.C."/>
            <person name="Vicente A.C."/>
            <person name="Souza R.C."/>
            <person name="Vasconcelos A.T."/>
            <person name="Vesth T."/>
            <person name="Alves N.Jr."/>
            <person name="Ussery D.W."/>
            <person name="Iida T."/>
            <person name="Thompson F.L."/>
        </authorList>
    </citation>
    <scope>NUCLEOTIDE SEQUENCE [LARGE SCALE GENOMIC DNA]</scope>
    <source>
        <strain evidence="4 5">VM603</strain>
    </source>
</reference>
<keyword evidence="3" id="KW-0325">Glycoprotein</keyword>
<evidence type="ECO:0000313" key="5">
    <source>
        <dbReference type="Proteomes" id="UP000004827"/>
    </source>
</evidence>
<dbReference type="EMBL" id="ACYU01000040">
    <property type="protein sequence ID" value="EEW07613.1"/>
    <property type="molecule type" value="Genomic_DNA"/>
</dbReference>